<reference evidence="4" key="1">
    <citation type="journal article" date="2008" name="Nat. Genet.">
        <title>The Pristionchus pacificus genome provides a unique perspective on nematode lifestyle and parasitism.</title>
        <authorList>
            <person name="Dieterich C."/>
            <person name="Clifton S.W."/>
            <person name="Schuster L.N."/>
            <person name="Chinwalla A."/>
            <person name="Delehaunty K."/>
            <person name="Dinkelacker I."/>
            <person name="Fulton L."/>
            <person name="Fulton R."/>
            <person name="Godfrey J."/>
            <person name="Minx P."/>
            <person name="Mitreva M."/>
            <person name="Roeseler W."/>
            <person name="Tian H."/>
            <person name="Witte H."/>
            <person name="Yang S.P."/>
            <person name="Wilson R.K."/>
            <person name="Sommer R.J."/>
        </authorList>
    </citation>
    <scope>NUCLEOTIDE SEQUENCE [LARGE SCALE GENOMIC DNA]</scope>
    <source>
        <strain evidence="4">PS312</strain>
    </source>
</reference>
<feature type="region of interest" description="Disordered" evidence="2">
    <location>
        <begin position="1"/>
        <end position="162"/>
    </location>
</feature>
<gene>
    <name evidence="3" type="primary">WBGene00092530</name>
</gene>
<dbReference type="AlphaFoldDB" id="A0A2A6CED3"/>
<protein>
    <submittedName>
        <fullName evidence="3">ShK domain-containing protein</fullName>
    </submittedName>
</protein>
<feature type="compositionally biased region" description="Pro residues" evidence="2">
    <location>
        <begin position="1"/>
        <end position="28"/>
    </location>
</feature>
<dbReference type="InterPro" id="IPR003582">
    <property type="entry name" value="ShKT_dom"/>
</dbReference>
<feature type="compositionally biased region" description="Pro residues" evidence="2">
    <location>
        <begin position="120"/>
        <end position="148"/>
    </location>
</feature>
<evidence type="ECO:0000313" key="4">
    <source>
        <dbReference type="Proteomes" id="UP000005239"/>
    </source>
</evidence>
<organism evidence="3 4">
    <name type="scientific">Pristionchus pacificus</name>
    <name type="common">Parasitic nematode worm</name>
    <dbReference type="NCBI Taxonomy" id="54126"/>
    <lineage>
        <taxon>Eukaryota</taxon>
        <taxon>Metazoa</taxon>
        <taxon>Ecdysozoa</taxon>
        <taxon>Nematoda</taxon>
        <taxon>Chromadorea</taxon>
        <taxon>Rhabditida</taxon>
        <taxon>Rhabditina</taxon>
        <taxon>Diplogasteromorpha</taxon>
        <taxon>Diplogasteroidea</taxon>
        <taxon>Neodiplogasteridae</taxon>
        <taxon>Pristionchus</taxon>
    </lineage>
</organism>
<name>A0A2A6CED3_PRIPA</name>
<evidence type="ECO:0000256" key="2">
    <source>
        <dbReference type="SAM" id="MobiDB-lite"/>
    </source>
</evidence>
<dbReference type="Proteomes" id="UP000005239">
    <property type="component" value="Unassembled WGS sequence"/>
</dbReference>
<evidence type="ECO:0000256" key="1">
    <source>
        <dbReference type="PROSITE-ProRule" id="PRU01005"/>
    </source>
</evidence>
<dbReference type="PANTHER" id="PTHR46707">
    <property type="entry name" value="PROTEIN CBG07468"/>
    <property type="match status" value="1"/>
</dbReference>
<feature type="compositionally biased region" description="Pro residues" evidence="2">
    <location>
        <begin position="36"/>
        <end position="52"/>
    </location>
</feature>
<dbReference type="Pfam" id="PF01549">
    <property type="entry name" value="ShK"/>
    <property type="match status" value="2"/>
</dbReference>
<dbReference type="SMART" id="SM00254">
    <property type="entry name" value="ShKT"/>
    <property type="match status" value="2"/>
</dbReference>
<dbReference type="PROSITE" id="PS51670">
    <property type="entry name" value="SHKT"/>
    <property type="match status" value="1"/>
</dbReference>
<evidence type="ECO:0000313" key="3">
    <source>
        <dbReference type="EnsemblMetazoa" id="PPA02976.1"/>
    </source>
</evidence>
<dbReference type="Gene3D" id="1.10.10.1940">
    <property type="match status" value="1"/>
</dbReference>
<feature type="region of interest" description="Disordered" evidence="2">
    <location>
        <begin position="365"/>
        <end position="388"/>
    </location>
</feature>
<dbReference type="PANTHER" id="PTHR46707:SF1">
    <property type="entry name" value="COEXPRESSED WITH POLYCYSTINS-RELATED"/>
    <property type="match status" value="1"/>
</dbReference>
<dbReference type="InterPro" id="IPR007284">
    <property type="entry name" value="Ground-like_dom"/>
</dbReference>
<accession>A0A2A6CED3</accession>
<feature type="compositionally biased region" description="Pro residues" evidence="2">
    <location>
        <begin position="87"/>
        <end position="112"/>
    </location>
</feature>
<accession>A0A8R1Y7R4</accession>
<dbReference type="Pfam" id="PF04155">
    <property type="entry name" value="Ground-like"/>
    <property type="match status" value="1"/>
</dbReference>
<keyword evidence="4" id="KW-1185">Reference proteome</keyword>
<sequence>IVLPHPARPPPIDPPLIDLPPTYPPIGPPLINHPTDGPPPIDPQPIRRPPIYPSTDPQPTRPPPTYPSIDPQPIRPPPIYTSIDPQPTRPPPTNPPIDPQPIRPPPNHPPIDPQSILPPIFDPQPIDPPPNDSPPIGPPLIDPPPIRPPTYTVDSEDSYLSSSPLRVNTITEQRMRYEEQGRFDRNCNSRELREILVQCIAYSPSESKQRINAAIARRLDGSFGIVCTGGAFSYLARFISYLAHTTQHIIMVSSSAMAALIVSTVLLGLASHAAAQCSTTENANCGSWVRNGFCNNMGYSLSQRQSYCGVSCGLCTPGGVPIVPGGCTADANANCAKWAAEKEFCTKAKFASKKMMYCCKTCAGAGAAAPGSTGSTTTAASTTTTTVP</sequence>
<proteinExistence type="predicted"/>
<dbReference type="EnsemblMetazoa" id="PPA02976.1">
    <property type="protein sequence ID" value="PPA02976.1"/>
    <property type="gene ID" value="WBGene00092530"/>
</dbReference>
<comment type="caution">
    <text evidence="1">Lacks conserved residue(s) required for the propagation of feature annotation.</text>
</comment>
<reference evidence="3" key="2">
    <citation type="submission" date="2022-06" db="UniProtKB">
        <authorList>
            <consortium name="EnsemblMetazoa"/>
        </authorList>
    </citation>
    <scope>IDENTIFICATION</scope>
    <source>
        <strain evidence="3">PS312</strain>
    </source>
</reference>